<dbReference type="InterPro" id="IPR037516">
    <property type="entry name" value="Tripartite_DENN"/>
</dbReference>
<reference evidence="2" key="1">
    <citation type="submission" date="2021-02" db="EMBL/GenBank/DDBJ databases">
        <authorList>
            <person name="Nowell W R."/>
        </authorList>
    </citation>
    <scope>NUCLEOTIDE SEQUENCE</scope>
</reference>
<dbReference type="SMART" id="SM00799">
    <property type="entry name" value="DENN"/>
    <property type="match status" value="1"/>
</dbReference>
<dbReference type="Proteomes" id="UP000681967">
    <property type="component" value="Unassembled WGS sequence"/>
</dbReference>
<dbReference type="PROSITE" id="PS50211">
    <property type="entry name" value="DENN"/>
    <property type="match status" value="1"/>
</dbReference>
<proteinExistence type="predicted"/>
<feature type="domain" description="UDENN" evidence="1">
    <location>
        <begin position="1"/>
        <end position="128"/>
    </location>
</feature>
<dbReference type="Gene3D" id="3.40.50.11500">
    <property type="match status" value="1"/>
</dbReference>
<dbReference type="InterPro" id="IPR001194">
    <property type="entry name" value="cDENN_dom"/>
</dbReference>
<dbReference type="EMBL" id="CAJOBH010261785">
    <property type="protein sequence ID" value="CAF5156275.1"/>
    <property type="molecule type" value="Genomic_DNA"/>
</dbReference>
<evidence type="ECO:0000313" key="2">
    <source>
        <dbReference type="EMBL" id="CAF5156275.1"/>
    </source>
</evidence>
<comment type="caution">
    <text evidence="2">The sequence shown here is derived from an EMBL/GenBank/DDBJ whole genome shotgun (WGS) entry which is preliminary data.</text>
</comment>
<accession>A0A8S3GAZ4</accession>
<evidence type="ECO:0000259" key="1">
    <source>
        <dbReference type="PROSITE" id="PS50211"/>
    </source>
</evidence>
<sequence length="128" mass="14988">MFNERFYLDTIIKIFSSILYEQKLIFISNELGTLTRLINTFICLLYPFSWPHTYIPILPALMLDIIQAPTPYIIGILRSCESYLSRNEEFLSQDNSDILIVDIDHDRIRSLNDYLSNQSYRGSAENLN</sequence>
<dbReference type="InterPro" id="IPR051942">
    <property type="entry name" value="DENN_domain_containing_2"/>
</dbReference>
<dbReference type="PANTHER" id="PTHR15288:SF0">
    <property type="entry name" value="UDENN DOMAIN-CONTAINING PROTEIN"/>
    <property type="match status" value="1"/>
</dbReference>
<dbReference type="InterPro" id="IPR043153">
    <property type="entry name" value="DENN_C"/>
</dbReference>
<organism evidence="2 3">
    <name type="scientific">Rotaria magnacalcarata</name>
    <dbReference type="NCBI Taxonomy" id="392030"/>
    <lineage>
        <taxon>Eukaryota</taxon>
        <taxon>Metazoa</taxon>
        <taxon>Spiralia</taxon>
        <taxon>Gnathifera</taxon>
        <taxon>Rotifera</taxon>
        <taxon>Eurotatoria</taxon>
        <taxon>Bdelloidea</taxon>
        <taxon>Philodinida</taxon>
        <taxon>Philodinidae</taxon>
        <taxon>Rotaria</taxon>
    </lineage>
</organism>
<gene>
    <name evidence="2" type="ORF">BYL167_LOCUS73480</name>
</gene>
<dbReference type="PANTHER" id="PTHR15288">
    <property type="entry name" value="DENN DOMAIN-CONTAINING PROTEIN 2"/>
    <property type="match status" value="1"/>
</dbReference>
<evidence type="ECO:0000313" key="3">
    <source>
        <dbReference type="Proteomes" id="UP000681967"/>
    </source>
</evidence>
<protein>
    <recommendedName>
        <fullName evidence="1">UDENN domain-containing protein</fullName>
    </recommendedName>
</protein>
<feature type="non-terminal residue" evidence="2">
    <location>
        <position position="128"/>
    </location>
</feature>
<dbReference type="AlphaFoldDB" id="A0A8S3GAZ4"/>
<dbReference type="Pfam" id="PF02141">
    <property type="entry name" value="DENN"/>
    <property type="match status" value="1"/>
</dbReference>
<name>A0A8S3GAZ4_9BILA</name>